<dbReference type="Pfam" id="PF11935">
    <property type="entry name" value="SYMPK_PTA1_N"/>
    <property type="match status" value="1"/>
</dbReference>
<dbReference type="InterPro" id="IPR016024">
    <property type="entry name" value="ARM-type_fold"/>
</dbReference>
<dbReference type="SUPFAM" id="SSF48371">
    <property type="entry name" value="ARM repeat"/>
    <property type="match status" value="1"/>
</dbReference>
<reference evidence="4 5" key="1">
    <citation type="submission" date="2024-01" db="EMBL/GenBank/DDBJ databases">
        <title>The complete chloroplast genome sequence of Lithospermum erythrorhizon: insights into the phylogenetic relationship among Boraginaceae species and the maternal lineages of purple gromwells.</title>
        <authorList>
            <person name="Okada T."/>
            <person name="Watanabe K."/>
        </authorList>
    </citation>
    <scope>NUCLEOTIDE SEQUENCE [LARGE SCALE GENOMIC DNA]</scope>
</reference>
<evidence type="ECO:0000313" key="5">
    <source>
        <dbReference type="Proteomes" id="UP001454036"/>
    </source>
</evidence>
<feature type="region of interest" description="Disordered" evidence="1">
    <location>
        <begin position="357"/>
        <end position="411"/>
    </location>
</feature>
<evidence type="ECO:0000259" key="3">
    <source>
        <dbReference type="Pfam" id="PF12295"/>
    </source>
</evidence>
<evidence type="ECO:0000313" key="4">
    <source>
        <dbReference type="EMBL" id="GAA0148756.1"/>
    </source>
</evidence>
<keyword evidence="5" id="KW-1185">Reference proteome</keyword>
<comment type="caution">
    <text evidence="4">The sequence shown here is derived from an EMBL/GenBank/DDBJ whole genome shotgun (WGS) entry which is preliminary data.</text>
</comment>
<dbReference type="InterPro" id="IPR011989">
    <property type="entry name" value="ARM-like"/>
</dbReference>
<feature type="compositionally biased region" description="Polar residues" evidence="1">
    <location>
        <begin position="930"/>
        <end position="944"/>
    </location>
</feature>
<proteinExistence type="predicted"/>
<dbReference type="InterPro" id="IPR032460">
    <property type="entry name" value="Symplekin/Pta1_N"/>
</dbReference>
<dbReference type="PANTHER" id="PTHR47184">
    <property type="entry name" value="PHOSPHATIDYLINOSITOL 3-AND 4-KINASE FAMILY PROTEIN-RELATED"/>
    <property type="match status" value="1"/>
</dbReference>
<feature type="region of interest" description="Disordered" evidence="1">
    <location>
        <begin position="548"/>
        <end position="570"/>
    </location>
</feature>
<feature type="region of interest" description="Disordered" evidence="1">
    <location>
        <begin position="1280"/>
        <end position="1362"/>
    </location>
</feature>
<evidence type="ECO:0008006" key="6">
    <source>
        <dbReference type="Google" id="ProtNLM"/>
    </source>
</evidence>
<dbReference type="Pfam" id="PF12295">
    <property type="entry name" value="Symplekin_C"/>
    <property type="match status" value="1"/>
</dbReference>
<accession>A0AAV3PBT0</accession>
<dbReference type="PANTHER" id="PTHR47184:SF2">
    <property type="entry name" value="SYMPLEKIN"/>
    <property type="match status" value="1"/>
</dbReference>
<feature type="domain" description="Symplekin C-terminal" evidence="3">
    <location>
        <begin position="1065"/>
        <end position="1243"/>
    </location>
</feature>
<dbReference type="Gene3D" id="1.25.10.10">
    <property type="entry name" value="Leucine-rich Repeat Variant"/>
    <property type="match status" value="1"/>
</dbReference>
<protein>
    <recommendedName>
        <fullName evidence="6">Symplekin</fullName>
    </recommendedName>
</protein>
<feature type="region of interest" description="Disordered" evidence="1">
    <location>
        <begin position="915"/>
        <end position="954"/>
    </location>
</feature>
<sequence>MVAIMAATPEKTVRLIKSAKSAADIPSKLRHLHRLNADISDAKSSFISSILPLLIDLAPDRFSPVRKYIIRMIGHIGLKHVQFLPEIVPVLITLLKDDTPAVARQVIASAIDIFRCTLIKVSLQGMLSSELEGSLQSSWSWVQKLRDEIYAMAFQVARDGRRLLALKFVISVVLLYAPDPNGSPEPTFDMNFETQDSSKEFNISWIRGGHPLLNVGDLAIEASRTLGLLLDQLRLPTVKSLSNLMIIVLVKGLSTIATRRPSFYGRILPVLLGLDRSSSSGKGVHYALKNAFLCCLNCSHSGAAPWRDRLVVALEEINNGPLVDKAQDIISQEEVGTELNNVSPLIQVKVEVPSAEVLDDAHSGGRKRTVSQDNNELTDNKMPGKRLRPTPSATDTSLKETRTPDSVSPGRLMASRSVEDNGPAQQLVTMFGALVAQGEKAVGSLEILISSISADLLAEVVMTIMRNLPPNCPKTEDDEEMLLKFGMVGSENQFKHLSSLLTDILPVCNSSLQKDATLDTLHTCSIEPETSEPAEEEEDMFIDQEIEQDEDSPGVSILPSMPSEAKDGPSGLLLEVNTVSSVDNEIPGLDMAGQDDGLQEIVSSSLQSANLGDLSQDQVMTSSRSLVESHPSMSTDRSEELSTIVEVTSASSSMATSLLAPRPLLLPKISAPVIDLTDKEKDQLQKFSFMRIIDAYKQVVVAGGSQLRISVLASLAVEFPLELDPWKLLQSHILEDYVNHEGHELTLRVLYKLFGEAEEDRDFFSSTTATSVYDMFLLIVAETLRDSFPASDKSFGRLLAEVPYLPKSILKLLESMCSPGSGNKDEKSLLSGDRVTQGLMTVWNLTLMRPPVRDACLKIALQSAVHHLEEVRMKAIRLVANKLYPLPYISQQIEEFAKEELASVANINSTTDLNAAVGTDTDTKKDGNSGIPSNDHPMTNFVTKESSDAQQSSSSESISSSLIAEALRCMSLYFALCTKKRALVRQIFVMFKSTPKPVKQAFHRQIPLLVRTIGSSTELLGIISDPPNGCEDLLIQVLHTLTDGAVPSPALVSSIKKLYDTAFKDVDILILILPFLPKEEVLAIFPQLVNAPMEKFQISLSRVLQGVSDSGPVLTPAEALIAIHGIDPEKDGIPLKKVTDACNACFEQRQIFTQQVLAKVLNQLVEQIPLPLLFMRTVLQAIGAFPTLVDFIMDILSRLVSKQIWKYPKLWVGFVKCALLTKPQSFSVLLQLPPQQLENALNRTPGLKAPLAAHASQPNITTSLPRSVLVVLGIASESENSSQAQPTADVGARQAQPTADVGARQAQPTADVEACQAQPTPDEAQPSDVGAHETQPSEDVGVSENSDKESMTEKSKDSTSAS</sequence>
<feature type="domain" description="Symplekin/Pta1 N-terminal" evidence="2">
    <location>
        <begin position="100"/>
        <end position="317"/>
    </location>
</feature>
<evidence type="ECO:0000259" key="2">
    <source>
        <dbReference type="Pfam" id="PF11935"/>
    </source>
</evidence>
<name>A0AAV3PBT0_LITER</name>
<evidence type="ECO:0000256" key="1">
    <source>
        <dbReference type="SAM" id="MobiDB-lite"/>
    </source>
</evidence>
<feature type="compositionally biased region" description="Basic and acidic residues" evidence="1">
    <location>
        <begin position="1345"/>
        <end position="1362"/>
    </location>
</feature>
<gene>
    <name evidence="4" type="ORF">LIER_08109</name>
</gene>
<dbReference type="EMBL" id="BAABME010001293">
    <property type="protein sequence ID" value="GAA0148756.1"/>
    <property type="molecule type" value="Genomic_DNA"/>
</dbReference>
<organism evidence="4 5">
    <name type="scientific">Lithospermum erythrorhizon</name>
    <name type="common">Purple gromwell</name>
    <name type="synonym">Lithospermum officinale var. erythrorhizon</name>
    <dbReference type="NCBI Taxonomy" id="34254"/>
    <lineage>
        <taxon>Eukaryota</taxon>
        <taxon>Viridiplantae</taxon>
        <taxon>Streptophyta</taxon>
        <taxon>Embryophyta</taxon>
        <taxon>Tracheophyta</taxon>
        <taxon>Spermatophyta</taxon>
        <taxon>Magnoliopsida</taxon>
        <taxon>eudicotyledons</taxon>
        <taxon>Gunneridae</taxon>
        <taxon>Pentapetalae</taxon>
        <taxon>asterids</taxon>
        <taxon>lamiids</taxon>
        <taxon>Boraginales</taxon>
        <taxon>Boraginaceae</taxon>
        <taxon>Boraginoideae</taxon>
        <taxon>Lithospermeae</taxon>
        <taxon>Lithospermum</taxon>
    </lineage>
</organism>
<dbReference type="Proteomes" id="UP001454036">
    <property type="component" value="Unassembled WGS sequence"/>
</dbReference>
<dbReference type="InterPro" id="IPR022075">
    <property type="entry name" value="Symplekin_C"/>
</dbReference>